<evidence type="ECO:0000313" key="1">
    <source>
        <dbReference type="EMBL" id="KAH6924586.1"/>
    </source>
</evidence>
<comment type="caution">
    <text evidence="1">The sequence shown here is derived from an EMBL/GenBank/DDBJ whole genome shotgun (WGS) entry which is preliminary data.</text>
</comment>
<organism evidence="1 2">
    <name type="scientific">Hyalomma asiaticum</name>
    <name type="common">Tick</name>
    <dbReference type="NCBI Taxonomy" id="266040"/>
    <lineage>
        <taxon>Eukaryota</taxon>
        <taxon>Metazoa</taxon>
        <taxon>Ecdysozoa</taxon>
        <taxon>Arthropoda</taxon>
        <taxon>Chelicerata</taxon>
        <taxon>Arachnida</taxon>
        <taxon>Acari</taxon>
        <taxon>Parasitiformes</taxon>
        <taxon>Ixodida</taxon>
        <taxon>Ixodoidea</taxon>
        <taxon>Ixodidae</taxon>
        <taxon>Hyalomminae</taxon>
        <taxon>Hyalomma</taxon>
    </lineage>
</organism>
<reference evidence="1" key="1">
    <citation type="submission" date="2020-05" db="EMBL/GenBank/DDBJ databases">
        <title>Large-scale comparative analyses of tick genomes elucidate their genetic diversity and vector capacities.</title>
        <authorList>
            <person name="Jia N."/>
            <person name="Wang J."/>
            <person name="Shi W."/>
            <person name="Du L."/>
            <person name="Sun Y."/>
            <person name="Zhan W."/>
            <person name="Jiang J."/>
            <person name="Wang Q."/>
            <person name="Zhang B."/>
            <person name="Ji P."/>
            <person name="Sakyi L.B."/>
            <person name="Cui X."/>
            <person name="Yuan T."/>
            <person name="Jiang B."/>
            <person name="Yang W."/>
            <person name="Lam T.T.-Y."/>
            <person name="Chang Q."/>
            <person name="Ding S."/>
            <person name="Wang X."/>
            <person name="Zhu J."/>
            <person name="Ruan X."/>
            <person name="Zhao L."/>
            <person name="Wei J."/>
            <person name="Que T."/>
            <person name="Du C."/>
            <person name="Cheng J."/>
            <person name="Dai P."/>
            <person name="Han X."/>
            <person name="Huang E."/>
            <person name="Gao Y."/>
            <person name="Liu J."/>
            <person name="Shao H."/>
            <person name="Ye R."/>
            <person name="Li L."/>
            <person name="Wei W."/>
            <person name="Wang X."/>
            <person name="Wang C."/>
            <person name="Yang T."/>
            <person name="Huo Q."/>
            <person name="Li W."/>
            <person name="Guo W."/>
            <person name="Chen H."/>
            <person name="Zhou L."/>
            <person name="Ni X."/>
            <person name="Tian J."/>
            <person name="Zhou Y."/>
            <person name="Sheng Y."/>
            <person name="Liu T."/>
            <person name="Pan Y."/>
            <person name="Xia L."/>
            <person name="Li J."/>
            <person name="Zhao F."/>
            <person name="Cao W."/>
        </authorList>
    </citation>
    <scope>NUCLEOTIDE SEQUENCE</scope>
    <source>
        <strain evidence="1">Hyas-2018</strain>
    </source>
</reference>
<accession>A0ACB7RPJ2</accession>
<evidence type="ECO:0000313" key="2">
    <source>
        <dbReference type="Proteomes" id="UP000821845"/>
    </source>
</evidence>
<protein>
    <submittedName>
        <fullName evidence="1">Uncharacterized protein</fullName>
    </submittedName>
</protein>
<proteinExistence type="predicted"/>
<sequence>MASVSASDAAHERHSLAPRSTDHMMDTQTSQDADTQARNEHNAQPWITITKRANKRRQLQPHTAPTQQLPSTPSEPALRQSRPKARLPRLPPLPAEDYKLAIRPHGGLNLSKVSPMTLLLAVAHAAKIRSEKPDVKLRVDENQNVLTISTSSENIATALGQITKTTVHRATYDITSYGIAPDNSCKGVVNGIGHEITPDDFLTEVEVPGYEVLTCRHLGDSGAMVLTFCGKRVPFFVNAYGQALRCYLYKRTIPHYRKCNKTGHHEDVCPQPPDTPKCRVCGDSLSPNNHECRPCCMLCGGDHPTAAKPCPKRYLPPVNRRKPPRPATPTRKAQSPSPSPGRQSSASGSGARRKSRSRDKSGPRRGNSSSRSGSAGQQGSPGWRKGGTTHDHGQQSGSHKKAQTVSWAEQFPPLPPCPHQSNSLTKTSTQRRTPQPMSVDTQIHPDMPPTTARSDYCTREALNEMAASLRNEFAAMMQVQMHKMKDSIMAELTAPLQQLIQQALQPAVLQIVADVKQQISAALGQLHIAPSAPKRTTSPTREAQRPHPYTRPSRFLSPSRKTVPAAAAAAVPLPTTLHQDLAQSEMPPCTTKAPLLHEHGAKP</sequence>
<dbReference type="EMBL" id="CM023488">
    <property type="protein sequence ID" value="KAH6924586.1"/>
    <property type="molecule type" value="Genomic_DNA"/>
</dbReference>
<keyword evidence="2" id="KW-1185">Reference proteome</keyword>
<gene>
    <name evidence="1" type="ORF">HPB50_019624</name>
</gene>
<dbReference type="Proteomes" id="UP000821845">
    <property type="component" value="Chromosome 8"/>
</dbReference>
<name>A0ACB7RPJ2_HYAAI</name>